<accession>A0A495XHR5</accession>
<keyword evidence="10" id="KW-1185">Reference proteome</keyword>
<dbReference type="InterPro" id="IPR000515">
    <property type="entry name" value="MetI-like"/>
</dbReference>
<dbReference type="InterPro" id="IPR035906">
    <property type="entry name" value="MetI-like_sf"/>
</dbReference>
<keyword evidence="3" id="KW-1003">Cell membrane</keyword>
<sequence length="261" mass="26844">MKRPGVVLSWLVLAFVTACVVVPGLLTSTPPDRIDPLVMLEPPSFAHPFGTDQLGRDVFSRVVHGARMSVLVALAAATTSLVVGALVGLVSGLLGGWLDALLMRAVDVMLAFPALLSALAVIGILGSSPVNVAVAVAAAGIAPFCRVVRAQVLHVRARPFVAAATVSGVRPAAVLVRHIIPNAAGPVLTLALMSLGVALLASSSLSFLGFGPRPPEADWGSLASSGRDYVGTAWWLTAFPGVMVVCTTLAVTALHRAVGRR</sequence>
<dbReference type="AlphaFoldDB" id="A0A495XHR5"/>
<protein>
    <submittedName>
        <fullName evidence="9">Peptide/nickel transport system permease protein</fullName>
    </submittedName>
</protein>
<comment type="subcellular location">
    <subcellularLocation>
        <location evidence="1 7">Cell membrane</location>
        <topology evidence="1 7">Multi-pass membrane protein</topology>
    </subcellularLocation>
</comment>
<feature type="domain" description="ABC transmembrane type-1" evidence="8">
    <location>
        <begin position="66"/>
        <end position="255"/>
    </location>
</feature>
<evidence type="ECO:0000256" key="5">
    <source>
        <dbReference type="ARBA" id="ARBA00022989"/>
    </source>
</evidence>
<evidence type="ECO:0000313" key="9">
    <source>
        <dbReference type="EMBL" id="RKT72706.1"/>
    </source>
</evidence>
<evidence type="ECO:0000256" key="4">
    <source>
        <dbReference type="ARBA" id="ARBA00022692"/>
    </source>
</evidence>
<keyword evidence="6 7" id="KW-0472">Membrane</keyword>
<feature type="transmembrane region" description="Helical" evidence="7">
    <location>
        <begin position="70"/>
        <end position="94"/>
    </location>
</feature>
<dbReference type="PANTHER" id="PTHR43386:SF1">
    <property type="entry name" value="D,D-DIPEPTIDE TRANSPORT SYSTEM PERMEASE PROTEIN DDPC-RELATED"/>
    <property type="match status" value="1"/>
</dbReference>
<evidence type="ECO:0000256" key="3">
    <source>
        <dbReference type="ARBA" id="ARBA00022475"/>
    </source>
</evidence>
<evidence type="ECO:0000256" key="2">
    <source>
        <dbReference type="ARBA" id="ARBA00022448"/>
    </source>
</evidence>
<feature type="transmembrane region" description="Helical" evidence="7">
    <location>
        <begin position="130"/>
        <end position="148"/>
    </location>
</feature>
<evidence type="ECO:0000256" key="6">
    <source>
        <dbReference type="ARBA" id="ARBA00023136"/>
    </source>
</evidence>
<dbReference type="PROSITE" id="PS51257">
    <property type="entry name" value="PROKAR_LIPOPROTEIN"/>
    <property type="match status" value="1"/>
</dbReference>
<dbReference type="InterPro" id="IPR050366">
    <property type="entry name" value="BP-dependent_transpt_permease"/>
</dbReference>
<proteinExistence type="inferred from homology"/>
<dbReference type="SUPFAM" id="SSF161098">
    <property type="entry name" value="MetI-like"/>
    <property type="match status" value="1"/>
</dbReference>
<keyword evidence="2 7" id="KW-0813">Transport</keyword>
<dbReference type="CDD" id="cd06261">
    <property type="entry name" value="TM_PBP2"/>
    <property type="match status" value="1"/>
</dbReference>
<reference evidence="9 10" key="1">
    <citation type="submission" date="2018-10" db="EMBL/GenBank/DDBJ databases">
        <title>Sequencing the genomes of 1000 actinobacteria strains.</title>
        <authorList>
            <person name="Klenk H.-P."/>
        </authorList>
    </citation>
    <scope>NUCLEOTIDE SEQUENCE [LARGE SCALE GENOMIC DNA]</scope>
    <source>
        <strain evidence="9 10">DSM 43911</strain>
    </source>
</reference>
<feature type="transmembrane region" description="Helical" evidence="7">
    <location>
        <begin position="232"/>
        <end position="254"/>
    </location>
</feature>
<feature type="transmembrane region" description="Helical" evidence="7">
    <location>
        <begin position="101"/>
        <end position="124"/>
    </location>
</feature>
<name>A0A495XHR5_9PSEU</name>
<dbReference type="RefSeq" id="WP_121225946.1">
    <property type="nucleotide sequence ID" value="NZ_JBIUBA010000056.1"/>
</dbReference>
<evidence type="ECO:0000313" key="10">
    <source>
        <dbReference type="Proteomes" id="UP000272729"/>
    </source>
</evidence>
<evidence type="ECO:0000256" key="7">
    <source>
        <dbReference type="RuleBase" id="RU363032"/>
    </source>
</evidence>
<organism evidence="9 10">
    <name type="scientific">Saccharothrix variisporea</name>
    <dbReference type="NCBI Taxonomy" id="543527"/>
    <lineage>
        <taxon>Bacteria</taxon>
        <taxon>Bacillati</taxon>
        <taxon>Actinomycetota</taxon>
        <taxon>Actinomycetes</taxon>
        <taxon>Pseudonocardiales</taxon>
        <taxon>Pseudonocardiaceae</taxon>
        <taxon>Saccharothrix</taxon>
    </lineage>
</organism>
<comment type="caution">
    <text evidence="9">The sequence shown here is derived from an EMBL/GenBank/DDBJ whole genome shotgun (WGS) entry which is preliminary data.</text>
</comment>
<dbReference type="Gene3D" id="1.10.3720.10">
    <property type="entry name" value="MetI-like"/>
    <property type="match status" value="1"/>
</dbReference>
<evidence type="ECO:0000256" key="1">
    <source>
        <dbReference type="ARBA" id="ARBA00004651"/>
    </source>
</evidence>
<dbReference type="GO" id="GO:0055085">
    <property type="term" value="P:transmembrane transport"/>
    <property type="evidence" value="ECO:0007669"/>
    <property type="project" value="InterPro"/>
</dbReference>
<feature type="transmembrane region" description="Helical" evidence="7">
    <location>
        <begin position="187"/>
        <end position="212"/>
    </location>
</feature>
<dbReference type="OrthoDB" id="3531748at2"/>
<keyword evidence="5 7" id="KW-1133">Transmembrane helix</keyword>
<dbReference type="EMBL" id="RBXR01000001">
    <property type="protein sequence ID" value="RKT72706.1"/>
    <property type="molecule type" value="Genomic_DNA"/>
</dbReference>
<dbReference type="Proteomes" id="UP000272729">
    <property type="component" value="Unassembled WGS sequence"/>
</dbReference>
<keyword evidence="4 7" id="KW-0812">Transmembrane</keyword>
<gene>
    <name evidence="9" type="ORF">DFJ66_6030</name>
</gene>
<feature type="transmembrane region" description="Helical" evidence="7">
    <location>
        <begin position="7"/>
        <end position="26"/>
    </location>
</feature>
<dbReference type="Pfam" id="PF00528">
    <property type="entry name" value="BPD_transp_1"/>
    <property type="match status" value="1"/>
</dbReference>
<dbReference type="PANTHER" id="PTHR43386">
    <property type="entry name" value="OLIGOPEPTIDE TRANSPORT SYSTEM PERMEASE PROTEIN APPC"/>
    <property type="match status" value="1"/>
</dbReference>
<comment type="similarity">
    <text evidence="7">Belongs to the binding-protein-dependent transport system permease family.</text>
</comment>
<dbReference type="PROSITE" id="PS50928">
    <property type="entry name" value="ABC_TM1"/>
    <property type="match status" value="1"/>
</dbReference>
<evidence type="ECO:0000259" key="8">
    <source>
        <dbReference type="PROSITE" id="PS50928"/>
    </source>
</evidence>
<dbReference type="GO" id="GO:0005886">
    <property type="term" value="C:plasma membrane"/>
    <property type="evidence" value="ECO:0007669"/>
    <property type="project" value="UniProtKB-SubCell"/>
</dbReference>